<organism evidence="1 2">
    <name type="scientific">Datura stramonium</name>
    <name type="common">Jimsonweed</name>
    <name type="synonym">Common thornapple</name>
    <dbReference type="NCBI Taxonomy" id="4076"/>
    <lineage>
        <taxon>Eukaryota</taxon>
        <taxon>Viridiplantae</taxon>
        <taxon>Streptophyta</taxon>
        <taxon>Embryophyta</taxon>
        <taxon>Tracheophyta</taxon>
        <taxon>Spermatophyta</taxon>
        <taxon>Magnoliopsida</taxon>
        <taxon>eudicotyledons</taxon>
        <taxon>Gunneridae</taxon>
        <taxon>Pentapetalae</taxon>
        <taxon>asterids</taxon>
        <taxon>lamiids</taxon>
        <taxon>Solanales</taxon>
        <taxon>Solanaceae</taxon>
        <taxon>Solanoideae</taxon>
        <taxon>Datureae</taxon>
        <taxon>Datura</taxon>
    </lineage>
</organism>
<accession>A0ABS8V5I1</accession>
<keyword evidence="2" id="KW-1185">Reference proteome</keyword>
<dbReference type="Proteomes" id="UP000823775">
    <property type="component" value="Unassembled WGS sequence"/>
</dbReference>
<name>A0ABS8V5I1_DATST</name>
<evidence type="ECO:0000313" key="2">
    <source>
        <dbReference type="Proteomes" id="UP000823775"/>
    </source>
</evidence>
<gene>
    <name evidence="1" type="ORF">HAX54_027584</name>
</gene>
<evidence type="ECO:0000313" key="1">
    <source>
        <dbReference type="EMBL" id="MCD9641409.1"/>
    </source>
</evidence>
<protein>
    <submittedName>
        <fullName evidence="1">Uncharacterized protein</fullName>
    </submittedName>
</protein>
<reference evidence="1 2" key="1">
    <citation type="journal article" date="2021" name="BMC Genomics">
        <title>Datura genome reveals duplications of psychoactive alkaloid biosynthetic genes and high mutation rate following tissue culture.</title>
        <authorList>
            <person name="Rajewski A."/>
            <person name="Carter-House D."/>
            <person name="Stajich J."/>
            <person name="Litt A."/>
        </authorList>
    </citation>
    <scope>NUCLEOTIDE SEQUENCE [LARGE SCALE GENOMIC DNA]</scope>
    <source>
        <strain evidence="1">AR-01</strain>
    </source>
</reference>
<comment type="caution">
    <text evidence="1">The sequence shown here is derived from an EMBL/GenBank/DDBJ whole genome shotgun (WGS) entry which is preliminary data.</text>
</comment>
<dbReference type="EMBL" id="JACEIK010003355">
    <property type="protein sequence ID" value="MCD9641409.1"/>
    <property type="molecule type" value="Genomic_DNA"/>
</dbReference>
<proteinExistence type="predicted"/>
<sequence length="132" mass="14691">MFEGALRTKVPPILFKRGGKSLRFYAALGAREKDGGGVSSVEECRPRTKRLLEEESLSSPVVGFGVWHFIPFRWELQMEISEGMMSRVGIAQHQKAEVTEFYASLCFTDEDESVFATVSVDLVLIPFLLGGS</sequence>